<dbReference type="InterPro" id="IPR036291">
    <property type="entry name" value="NAD(P)-bd_dom_sf"/>
</dbReference>
<dbReference type="RefSeq" id="WP_076130262.1">
    <property type="nucleotide sequence ID" value="NZ_JALLFV010000003.1"/>
</dbReference>
<reference evidence="3 4" key="1">
    <citation type="submission" date="2016-11" db="EMBL/GenBank/DDBJ databases">
        <title>Paenibacillus species isolates.</title>
        <authorList>
            <person name="Beno S.M."/>
        </authorList>
    </citation>
    <scope>NUCLEOTIDE SEQUENCE [LARGE SCALE GENOMIC DNA]</scope>
    <source>
        <strain evidence="3 4">FSL H7-0433</strain>
    </source>
</reference>
<dbReference type="CDD" id="cd05233">
    <property type="entry name" value="SDR_c"/>
    <property type="match status" value="1"/>
</dbReference>
<keyword evidence="2" id="KW-0560">Oxidoreductase</keyword>
<keyword evidence="4" id="KW-1185">Reference proteome</keyword>
<dbReference type="SUPFAM" id="SSF51735">
    <property type="entry name" value="NAD(P)-binding Rossmann-fold domains"/>
    <property type="match status" value="1"/>
</dbReference>
<dbReference type="InterPro" id="IPR002347">
    <property type="entry name" value="SDR_fam"/>
</dbReference>
<accession>A0ABX3GRJ7</accession>
<protein>
    <submittedName>
        <fullName evidence="3">Short-chain dehydrogenase</fullName>
    </submittedName>
</protein>
<comment type="similarity">
    <text evidence="1">Belongs to the short-chain dehydrogenases/reductases (SDR) family.</text>
</comment>
<sequence length="239" mass="26215">MRNFIIFGASKGLGEAFFKGLPEKGDRVWVVSRTYPNNLNLEDGVQKYWIEADLAKSDASKLIANTVNDVTIDVLIYNVGIWESKGFRDDYDFEKDDPAEIVNIINVNVTSAITCIQKLLPNLKKSDNAKIFLIGSTAGLEHNDFTQVSFVASKFGLRGIGNSIREHVKKYGIGVTCINPGEIATQIPLEDGIEKVLSAYGGTQIPLQDIVSLVKCLMNLSKASCVKEINIPAMLDTNA</sequence>
<gene>
    <name evidence="3" type="ORF">BSO21_08905</name>
</gene>
<dbReference type="PANTHER" id="PTHR42760">
    <property type="entry name" value="SHORT-CHAIN DEHYDROGENASES/REDUCTASES FAMILY MEMBER"/>
    <property type="match status" value="1"/>
</dbReference>
<proteinExistence type="inferred from homology"/>
<evidence type="ECO:0000313" key="4">
    <source>
        <dbReference type="Proteomes" id="UP000187158"/>
    </source>
</evidence>
<dbReference type="Gene3D" id="3.40.50.720">
    <property type="entry name" value="NAD(P)-binding Rossmann-like Domain"/>
    <property type="match status" value="1"/>
</dbReference>
<evidence type="ECO:0000256" key="2">
    <source>
        <dbReference type="ARBA" id="ARBA00023002"/>
    </source>
</evidence>
<dbReference type="EMBL" id="MPVP01000037">
    <property type="protein sequence ID" value="OMD35460.1"/>
    <property type="molecule type" value="Genomic_DNA"/>
</dbReference>
<evidence type="ECO:0000256" key="1">
    <source>
        <dbReference type="ARBA" id="ARBA00006484"/>
    </source>
</evidence>
<organism evidence="3 4">
    <name type="scientific">Paenibacillus odorifer</name>
    <dbReference type="NCBI Taxonomy" id="189426"/>
    <lineage>
        <taxon>Bacteria</taxon>
        <taxon>Bacillati</taxon>
        <taxon>Bacillota</taxon>
        <taxon>Bacilli</taxon>
        <taxon>Bacillales</taxon>
        <taxon>Paenibacillaceae</taxon>
        <taxon>Paenibacillus</taxon>
    </lineage>
</organism>
<dbReference type="Proteomes" id="UP000187158">
    <property type="component" value="Unassembled WGS sequence"/>
</dbReference>
<dbReference type="Pfam" id="PF00106">
    <property type="entry name" value="adh_short"/>
    <property type="match status" value="1"/>
</dbReference>
<comment type="caution">
    <text evidence="3">The sequence shown here is derived from an EMBL/GenBank/DDBJ whole genome shotgun (WGS) entry which is preliminary data.</text>
</comment>
<name>A0ABX3GRJ7_9BACL</name>
<dbReference type="PRINTS" id="PR00081">
    <property type="entry name" value="GDHRDH"/>
</dbReference>
<evidence type="ECO:0000313" key="3">
    <source>
        <dbReference type="EMBL" id="OMD35460.1"/>
    </source>
</evidence>
<dbReference type="PANTHER" id="PTHR42760:SF37">
    <property type="entry name" value="CLAVALDEHYDE DEHYDROGENASE"/>
    <property type="match status" value="1"/>
</dbReference>